<keyword evidence="2" id="KW-0040">ANK repeat</keyword>
<dbReference type="PROSITE" id="PS50297">
    <property type="entry name" value="ANK_REP_REGION"/>
    <property type="match status" value="1"/>
</dbReference>
<reference evidence="5" key="1">
    <citation type="journal article" date="2019" name="Toxins">
        <title>Detection of Abrin-Like and Prepropulchellin-Like Toxin Genes and Transcripts Using Whole Genome Sequencing and Full-Length Transcript Sequencing of Abrus precatorius.</title>
        <authorList>
            <person name="Hovde B.T."/>
            <person name="Daligault H.E."/>
            <person name="Hanschen E.R."/>
            <person name="Kunde Y.A."/>
            <person name="Johnson M.B."/>
            <person name="Starkenburg S.R."/>
            <person name="Johnson S.L."/>
        </authorList>
    </citation>
    <scope>NUCLEOTIDE SEQUENCE [LARGE SCALE GENOMIC DNA]</scope>
</reference>
<keyword evidence="3" id="KW-0812">Transmembrane</keyword>
<dbReference type="InterPro" id="IPR002110">
    <property type="entry name" value="Ankyrin_rpt"/>
</dbReference>
<feature type="transmembrane region" description="Helical" evidence="3">
    <location>
        <begin position="653"/>
        <end position="678"/>
    </location>
</feature>
<feature type="domain" description="PGG" evidence="4">
    <location>
        <begin position="533"/>
        <end position="645"/>
    </location>
</feature>
<dbReference type="SMART" id="SM00248">
    <property type="entry name" value="ANK"/>
    <property type="match status" value="7"/>
</dbReference>
<feature type="transmembrane region" description="Helical" evidence="3">
    <location>
        <begin position="581"/>
        <end position="601"/>
    </location>
</feature>
<dbReference type="PANTHER" id="PTHR24177">
    <property type="entry name" value="CASKIN"/>
    <property type="match status" value="1"/>
</dbReference>
<evidence type="ECO:0000256" key="2">
    <source>
        <dbReference type="PROSITE-ProRule" id="PRU00023"/>
    </source>
</evidence>
<organism evidence="5 6">
    <name type="scientific">Abrus precatorius</name>
    <name type="common">Indian licorice</name>
    <name type="synonym">Glycine abrus</name>
    <dbReference type="NCBI Taxonomy" id="3816"/>
    <lineage>
        <taxon>Eukaryota</taxon>
        <taxon>Viridiplantae</taxon>
        <taxon>Streptophyta</taxon>
        <taxon>Embryophyta</taxon>
        <taxon>Tracheophyta</taxon>
        <taxon>Spermatophyta</taxon>
        <taxon>Magnoliopsida</taxon>
        <taxon>eudicotyledons</taxon>
        <taxon>Gunneridae</taxon>
        <taxon>Pentapetalae</taxon>
        <taxon>rosids</taxon>
        <taxon>fabids</taxon>
        <taxon>Fabales</taxon>
        <taxon>Fabaceae</taxon>
        <taxon>Papilionoideae</taxon>
        <taxon>50 kb inversion clade</taxon>
        <taxon>NPAAA clade</taxon>
        <taxon>indigoferoid/millettioid clade</taxon>
        <taxon>Abreae</taxon>
        <taxon>Abrus</taxon>
    </lineage>
</organism>
<dbReference type="GeneID" id="113874663"/>
<dbReference type="SUPFAM" id="SSF48403">
    <property type="entry name" value="Ankyrin repeat"/>
    <property type="match status" value="2"/>
</dbReference>
<evidence type="ECO:0000256" key="3">
    <source>
        <dbReference type="SAM" id="Phobius"/>
    </source>
</evidence>
<evidence type="ECO:0000259" key="4">
    <source>
        <dbReference type="Pfam" id="PF13962"/>
    </source>
</evidence>
<feature type="transmembrane region" description="Helical" evidence="3">
    <location>
        <begin position="542"/>
        <end position="561"/>
    </location>
</feature>
<dbReference type="Pfam" id="PF13962">
    <property type="entry name" value="PGG"/>
    <property type="match status" value="1"/>
</dbReference>
<dbReference type="InterPro" id="IPR036770">
    <property type="entry name" value="Ankyrin_rpt-contain_sf"/>
</dbReference>
<dbReference type="Gene3D" id="1.25.40.20">
    <property type="entry name" value="Ankyrin repeat-containing domain"/>
    <property type="match status" value="2"/>
</dbReference>
<dbReference type="PANTHER" id="PTHR24177:SF470">
    <property type="entry name" value="ANKYRIN REPEAT PROTEIN"/>
    <property type="match status" value="1"/>
</dbReference>
<accession>A0A8B8MM41</accession>
<keyword evidence="3" id="KW-0472">Membrane</keyword>
<comment type="subcellular location">
    <subcellularLocation>
        <location evidence="1">Cell membrane</location>
        <topology evidence="1">Peripheral membrane protein</topology>
        <orientation evidence="1">Cytoplasmic side</orientation>
    </subcellularLocation>
</comment>
<evidence type="ECO:0000256" key="1">
    <source>
        <dbReference type="ARBA" id="ARBA00004413"/>
    </source>
</evidence>
<dbReference type="InterPro" id="IPR026961">
    <property type="entry name" value="PGG_dom"/>
</dbReference>
<dbReference type="GO" id="GO:0005886">
    <property type="term" value="C:plasma membrane"/>
    <property type="evidence" value="ECO:0007669"/>
    <property type="project" value="UniProtKB-SubCell"/>
</dbReference>
<gene>
    <name evidence="6" type="primary">LOC113874663</name>
</gene>
<dbReference type="PROSITE" id="PS50088">
    <property type="entry name" value="ANK_REPEAT"/>
    <property type="match status" value="1"/>
</dbReference>
<evidence type="ECO:0000313" key="6">
    <source>
        <dbReference type="RefSeq" id="XP_027368677.1"/>
    </source>
</evidence>
<feature type="transmembrane region" description="Helical" evidence="3">
    <location>
        <begin position="621"/>
        <end position="647"/>
    </location>
</feature>
<keyword evidence="3" id="KW-1133">Transmembrane helix</keyword>
<feature type="repeat" description="ANK" evidence="2">
    <location>
        <begin position="79"/>
        <end position="111"/>
    </location>
</feature>
<evidence type="ECO:0000313" key="5">
    <source>
        <dbReference type="Proteomes" id="UP000694853"/>
    </source>
</evidence>
<dbReference type="KEGG" id="aprc:113874663"/>
<reference evidence="6" key="2">
    <citation type="submission" date="2025-08" db="UniProtKB">
        <authorList>
            <consortium name="RefSeq"/>
        </authorList>
    </citation>
    <scope>IDENTIFICATION</scope>
    <source>
        <tissue evidence="6">Young leaves</tissue>
    </source>
</reference>
<dbReference type="Pfam" id="PF12796">
    <property type="entry name" value="Ank_2"/>
    <property type="match status" value="1"/>
</dbReference>
<sequence>MVEVVEIESLFNYAMKGQWREVLEAYKNNPRALEAKITKAEDTVLHIAVYVGQTNFLTTLLENIKEDVSLAILNIPNSKGNTPLHLAAELGNVDICNTIAKRDPKLILCHNFEGETPLFSASIHGRKDAFFCLHGHLQNKDDYSPCIKSNGDTILHSTISNEYFGLALQIIRLYPNLGDFVNEDGLSPLHVLAMKPNCFKSSTRMQLLDRIIYNCLLVDELKEETEHLSTNRGDTQNFKYPMNCGTCLSFLYLLKNAIQVITIGTKDSKATTDDEENLPQPSHPNCVQEQARKEKKQYRFPPNWEVFIRFLTLMMKALLILFGVGASWIDKIQRKKEKHTWAKQVMDELIERASLYKYDHNGKYSFDLQHDNGRENIDMHVNKGAIEKMKRVSPILIAAKMGMTEMVAKILDTFPVAIHDVDYDNKNVVLLAIENRQPRVYKLLAGRNLETESAFRQIDNHGNSALHLAATYREQRPWRVPGAAMQMQWEYKWYKLVKDSMPPNFYARYNNKGETAKQVFLHTHGQLVREGRKWLTKTSESCSVVAALVATVAFTTSTAIPGGANEETGMPVLSGQAAFKVFAVASLVALCSSVTALVLFLSILTSRYQEKDFAVDLPRKLLLGLTSLWTSITSILVSFCAGHYYIIEGGIKSYVYLIYAVTCLPVSFFVLVQLPLYLDLMLAIFRKVPQRVYKVFSR</sequence>
<dbReference type="Proteomes" id="UP000694853">
    <property type="component" value="Unplaced"/>
</dbReference>
<feature type="transmembrane region" description="Helical" evidence="3">
    <location>
        <begin position="306"/>
        <end position="329"/>
    </location>
</feature>
<dbReference type="OrthoDB" id="20727at2759"/>
<dbReference type="RefSeq" id="XP_027368677.1">
    <property type="nucleotide sequence ID" value="XM_027512876.1"/>
</dbReference>
<keyword evidence="5" id="KW-1185">Reference proteome</keyword>
<name>A0A8B8MM41_ABRPR</name>
<protein>
    <submittedName>
        <fullName evidence="6">Uncharacterized protein LOC113874663</fullName>
    </submittedName>
</protein>
<proteinExistence type="predicted"/>
<dbReference type="AlphaFoldDB" id="A0A8B8MM41"/>